<protein>
    <recommendedName>
        <fullName evidence="6">4-deoxy-L-threo-5-hexosulose-uronate ketol-isomerase</fullName>
        <ecNumber evidence="6">5.3.1.17</ecNumber>
    </recommendedName>
    <alternativeName>
        <fullName evidence="6">5-keto-4-deoxyuronate isomerase</fullName>
    </alternativeName>
    <alternativeName>
        <fullName evidence="6">DKI isomerase</fullName>
    </alternativeName>
</protein>
<comment type="pathway">
    <text evidence="6">Glycan metabolism; pectin degradation; 2-dehydro-3-deoxy-D-gluconate from pectin: step 4/5.</text>
</comment>
<dbReference type="Gene3D" id="2.60.120.10">
    <property type="entry name" value="Jelly Rolls"/>
    <property type="match status" value="1"/>
</dbReference>
<evidence type="ECO:0000256" key="1">
    <source>
        <dbReference type="ARBA" id="ARBA00000552"/>
    </source>
</evidence>
<dbReference type="GO" id="GO:0008697">
    <property type="term" value="F:4-deoxy-L-threo-5-hexosulose-uronate ketol-isomerase activity"/>
    <property type="evidence" value="ECO:0007669"/>
    <property type="project" value="UniProtKB-UniRule"/>
</dbReference>
<dbReference type="InterPro" id="IPR027449">
    <property type="entry name" value="KduI_N"/>
</dbReference>
<evidence type="ECO:0000256" key="3">
    <source>
        <dbReference type="ARBA" id="ARBA00022723"/>
    </source>
</evidence>
<keyword evidence="3 6" id="KW-0479">Metal-binding</keyword>
<evidence type="ECO:0000256" key="5">
    <source>
        <dbReference type="ARBA" id="ARBA00023235"/>
    </source>
</evidence>
<dbReference type="InterPro" id="IPR007045">
    <property type="entry name" value="KduI"/>
</dbReference>
<dbReference type="PANTHER" id="PTHR38461:SF1">
    <property type="entry name" value="4-DEOXY-L-THREO-5-HEXOSULOSE-URONATE KETOL-ISOMERASE"/>
    <property type="match status" value="1"/>
</dbReference>
<gene>
    <name evidence="6 7" type="primary">kduI</name>
    <name evidence="7" type="ORF">MUN79_21950</name>
</gene>
<organism evidence="7 8">
    <name type="scientific">Hymenobacter cellulosilyticus</name>
    <dbReference type="NCBI Taxonomy" id="2932248"/>
    <lineage>
        <taxon>Bacteria</taxon>
        <taxon>Pseudomonadati</taxon>
        <taxon>Bacteroidota</taxon>
        <taxon>Cytophagia</taxon>
        <taxon>Cytophagales</taxon>
        <taxon>Hymenobacteraceae</taxon>
        <taxon>Hymenobacter</taxon>
    </lineage>
</organism>
<dbReference type="RefSeq" id="WP_244674688.1">
    <property type="nucleotide sequence ID" value="NZ_CP095046.1"/>
</dbReference>
<proteinExistence type="inferred from homology"/>
<dbReference type="NCBIfam" id="NF002091">
    <property type="entry name" value="PRK00924.1"/>
    <property type="match status" value="1"/>
</dbReference>
<sequence length="303" mass="34119">MVSFSFNYSYFATSINSQFHHLTFHYFPDDPTLCRQPRETAGMNTTELREHFLIERLFVADDITLVYTHYDRMIVGGAVPTDKPLALPCPPNLKADYFLERRELGILNVGGAGQVTVDGTTYELGNQDCLYVGKGSQDVQFLSSSADEPARYYLLSAPAHAQHPTTLKTQADATPVEMGAVETANQRTIYKYIYSEGIQSCQLVMGLTQLKTGSVWNTMPSHTHDRRMEAYLYFNMPGQRVLHMMGEPTETRPLWVSNEQAILSPPWSIHTGCGSSNYAFIWGMAGENREYTDMDAVALDQLR</sequence>
<comment type="function">
    <text evidence="6">Catalyzes the isomerization of 5-dehydro-4-deoxy-D-glucuronate to 3-deoxy-D-glycero-2,5-hexodiulosonate.</text>
</comment>
<dbReference type="GO" id="GO:0045490">
    <property type="term" value="P:pectin catabolic process"/>
    <property type="evidence" value="ECO:0007669"/>
    <property type="project" value="UniProtKB-UniRule"/>
</dbReference>
<comment type="similarity">
    <text evidence="2 6">Belongs to the KduI family.</text>
</comment>
<keyword evidence="4 6" id="KW-0862">Zinc</keyword>
<evidence type="ECO:0000313" key="8">
    <source>
        <dbReference type="Proteomes" id="UP000831796"/>
    </source>
</evidence>
<dbReference type="InterPro" id="IPR021120">
    <property type="entry name" value="KduI/IolB_isomerase"/>
</dbReference>
<dbReference type="Pfam" id="PF04962">
    <property type="entry name" value="KduI"/>
    <property type="match status" value="1"/>
</dbReference>
<dbReference type="EMBL" id="CP095046">
    <property type="protein sequence ID" value="UOQ71280.1"/>
    <property type="molecule type" value="Genomic_DNA"/>
</dbReference>
<reference evidence="7" key="1">
    <citation type="submission" date="2022-04" db="EMBL/GenBank/DDBJ databases">
        <title>Hymenobacter sp. isolated from the air.</title>
        <authorList>
            <person name="Won M."/>
            <person name="Lee C.-M."/>
            <person name="Woen H.-Y."/>
            <person name="Kwon S.-W."/>
        </authorList>
    </citation>
    <scope>NUCLEOTIDE SEQUENCE</scope>
    <source>
        <strain evidence="7">5116S-3</strain>
    </source>
</reference>
<dbReference type="HAMAP" id="MF_00687">
    <property type="entry name" value="KduI"/>
    <property type="match status" value="1"/>
</dbReference>
<dbReference type="EC" id="5.3.1.17" evidence="6"/>
<dbReference type="CDD" id="cd20294">
    <property type="entry name" value="cupin_KduI_N"/>
    <property type="match status" value="1"/>
</dbReference>
<feature type="binding site" evidence="6">
    <location>
        <position position="222"/>
    </location>
    <ligand>
        <name>Zn(2+)</name>
        <dbReference type="ChEBI" id="CHEBI:29105"/>
    </ligand>
</feature>
<dbReference type="CDD" id="cd20491">
    <property type="entry name" value="cupin_KduI_C"/>
    <property type="match status" value="1"/>
</dbReference>
<dbReference type="KEGG" id="hcu:MUN79_21950"/>
<comment type="catalytic activity">
    <reaction evidence="1 6">
        <text>5-dehydro-4-deoxy-D-glucuronate = 3-deoxy-D-glycero-2,5-hexodiulosonate</text>
        <dbReference type="Rhea" id="RHEA:23896"/>
        <dbReference type="ChEBI" id="CHEBI:17117"/>
        <dbReference type="ChEBI" id="CHEBI:29071"/>
        <dbReference type="EC" id="5.3.1.17"/>
    </reaction>
</comment>
<comment type="cofactor">
    <cofactor evidence="6">
        <name>Zn(2+)</name>
        <dbReference type="ChEBI" id="CHEBI:29105"/>
    </cofactor>
    <text evidence="6">Binds 1 zinc ion per subunit.</text>
</comment>
<dbReference type="AlphaFoldDB" id="A0A8T9Q677"/>
<feature type="binding site" evidence="6">
    <location>
        <position position="224"/>
    </location>
    <ligand>
        <name>Zn(2+)</name>
        <dbReference type="ChEBI" id="CHEBI:29105"/>
    </ligand>
</feature>
<dbReference type="PIRSF" id="PIRSF006625">
    <property type="entry name" value="KduI"/>
    <property type="match status" value="1"/>
</dbReference>
<dbReference type="InterPro" id="IPR011051">
    <property type="entry name" value="RmlC_Cupin_sf"/>
</dbReference>
<evidence type="ECO:0000256" key="6">
    <source>
        <dbReference type="HAMAP-Rule" id="MF_00687"/>
    </source>
</evidence>
<dbReference type="SUPFAM" id="SSF51182">
    <property type="entry name" value="RmlC-like cupins"/>
    <property type="match status" value="1"/>
</dbReference>
<dbReference type="GO" id="GO:0019698">
    <property type="term" value="P:D-galacturonate catabolic process"/>
    <property type="evidence" value="ECO:0007669"/>
    <property type="project" value="TreeGrafter"/>
</dbReference>
<keyword evidence="5 6" id="KW-0413">Isomerase</keyword>
<evidence type="ECO:0000313" key="7">
    <source>
        <dbReference type="EMBL" id="UOQ71280.1"/>
    </source>
</evidence>
<feature type="binding site" evidence="6">
    <location>
        <position position="229"/>
    </location>
    <ligand>
        <name>Zn(2+)</name>
        <dbReference type="ChEBI" id="CHEBI:29105"/>
    </ligand>
</feature>
<evidence type="ECO:0000256" key="4">
    <source>
        <dbReference type="ARBA" id="ARBA00022833"/>
    </source>
</evidence>
<dbReference type="GO" id="GO:0042840">
    <property type="term" value="P:D-glucuronate catabolic process"/>
    <property type="evidence" value="ECO:0007669"/>
    <property type="project" value="TreeGrafter"/>
</dbReference>
<evidence type="ECO:0000256" key="2">
    <source>
        <dbReference type="ARBA" id="ARBA00008086"/>
    </source>
</evidence>
<feature type="binding site" evidence="6">
    <location>
        <position position="270"/>
    </location>
    <ligand>
        <name>Zn(2+)</name>
        <dbReference type="ChEBI" id="CHEBI:29105"/>
    </ligand>
</feature>
<accession>A0A8T9Q677</accession>
<dbReference type="GO" id="GO:0008270">
    <property type="term" value="F:zinc ion binding"/>
    <property type="evidence" value="ECO:0007669"/>
    <property type="project" value="UniProtKB-UniRule"/>
</dbReference>
<keyword evidence="8" id="KW-1185">Reference proteome</keyword>
<dbReference type="InterPro" id="IPR014710">
    <property type="entry name" value="RmlC-like_jellyroll"/>
</dbReference>
<dbReference type="Gene3D" id="2.60.120.520">
    <property type="entry name" value="pectin degrading enzyme 5-keto 4- deoxyuronate isomerase, domain 1"/>
    <property type="match status" value="1"/>
</dbReference>
<dbReference type="PANTHER" id="PTHR38461">
    <property type="entry name" value="4-DEOXY-L-THREO-5-HEXOSULOSE-URONATE KETOL-ISOMERASE"/>
    <property type="match status" value="1"/>
</dbReference>
<name>A0A8T9Q677_9BACT</name>
<dbReference type="Proteomes" id="UP000831796">
    <property type="component" value="Chromosome"/>
</dbReference>